<evidence type="ECO:0000256" key="1">
    <source>
        <dbReference type="SAM" id="MobiDB-lite"/>
    </source>
</evidence>
<evidence type="ECO:0000313" key="3">
    <source>
        <dbReference type="Proteomes" id="UP000671836"/>
    </source>
</evidence>
<organism evidence="2 3">
    <name type="scientific">Streptomyces griseocarneus</name>
    <dbReference type="NCBI Taxonomy" id="51201"/>
    <lineage>
        <taxon>Bacteria</taxon>
        <taxon>Bacillati</taxon>
        <taxon>Actinomycetota</taxon>
        <taxon>Actinomycetes</taxon>
        <taxon>Kitasatosporales</taxon>
        <taxon>Streptomycetaceae</taxon>
        <taxon>Streptomyces</taxon>
    </lineage>
</organism>
<gene>
    <name evidence="2" type="ORF">J3S04_14635</name>
</gene>
<evidence type="ECO:0000313" key="2">
    <source>
        <dbReference type="EMBL" id="QSY51950.1"/>
    </source>
</evidence>
<reference evidence="2 3" key="1">
    <citation type="submission" date="2021-03" db="EMBL/GenBank/DDBJ databases">
        <title>Streptomyces strains.</title>
        <authorList>
            <person name="Lund M.B."/>
            <person name="Toerring T."/>
        </authorList>
    </citation>
    <scope>NUCLEOTIDE SEQUENCE [LARGE SCALE GENOMIC DNA]</scope>
    <source>
        <strain evidence="2 3">KCC S-1010</strain>
    </source>
</reference>
<protein>
    <submittedName>
        <fullName evidence="2">Uncharacterized protein</fullName>
    </submittedName>
</protein>
<feature type="region of interest" description="Disordered" evidence="1">
    <location>
        <begin position="1"/>
        <end position="31"/>
    </location>
</feature>
<feature type="region of interest" description="Disordered" evidence="1">
    <location>
        <begin position="57"/>
        <end position="81"/>
    </location>
</feature>
<dbReference type="RefSeq" id="WP_207555502.1">
    <property type="nucleotide sequence ID" value="NZ_CP071595.1"/>
</dbReference>
<accession>A0ABX7RUG8</accession>
<proteinExistence type="predicted"/>
<dbReference type="Proteomes" id="UP000671836">
    <property type="component" value="Chromosome"/>
</dbReference>
<dbReference type="EMBL" id="CP071595">
    <property type="protein sequence ID" value="QSY51950.1"/>
    <property type="molecule type" value="Genomic_DNA"/>
</dbReference>
<name>A0ABX7RUG8_9ACTN</name>
<sequence>MPTDDTDDTVNRFLNAASPAAREKIRQLPPGEQEKLAAAWEAELAEDTDLDTLSELSPAAAESEAAERVVQNLPEPPLSLP</sequence>
<keyword evidence="3" id="KW-1185">Reference proteome</keyword>